<evidence type="ECO:0000313" key="10">
    <source>
        <dbReference type="Proteomes" id="UP000518752"/>
    </source>
</evidence>
<dbReference type="AlphaFoldDB" id="A0A8H5FVK3"/>
<evidence type="ECO:0000256" key="5">
    <source>
        <dbReference type="ARBA" id="ARBA00022839"/>
    </source>
</evidence>
<dbReference type="Gene3D" id="3.30.420.10">
    <property type="entry name" value="Ribonuclease H-like superfamily/Ribonuclease H"/>
    <property type="match status" value="1"/>
</dbReference>
<dbReference type="InterPro" id="IPR036397">
    <property type="entry name" value="RNaseH_sf"/>
</dbReference>
<dbReference type="SUPFAM" id="SSF52047">
    <property type="entry name" value="RNI-like"/>
    <property type="match status" value="1"/>
</dbReference>
<keyword evidence="5" id="KW-0269">Exonuclease</keyword>
<accession>A0A8H5FVK3</accession>
<keyword evidence="10" id="KW-1185">Reference proteome</keyword>
<dbReference type="GO" id="GO:0003676">
    <property type="term" value="F:nucleic acid binding"/>
    <property type="evidence" value="ECO:0007669"/>
    <property type="project" value="InterPro"/>
</dbReference>
<proteinExistence type="inferred from homology"/>
<keyword evidence="4" id="KW-0378">Hydrolase</keyword>
<evidence type="ECO:0000256" key="6">
    <source>
        <dbReference type="ARBA" id="ARBA00023242"/>
    </source>
</evidence>
<keyword evidence="3" id="KW-0540">Nuclease</keyword>
<feature type="compositionally biased region" description="Polar residues" evidence="7">
    <location>
        <begin position="8"/>
        <end position="17"/>
    </location>
</feature>
<evidence type="ECO:0000313" key="9">
    <source>
        <dbReference type="EMBL" id="KAF5350353.1"/>
    </source>
</evidence>
<sequence>MKRPTMSVPASPTGQTTKKIKLSPDTDETETATIPQTADNDGWTKVEKRKQKKAKKSDVKLDAMQPKFMYSNGDILQRQRALGVEEIRDLALHLIADAPPPNWIRIQNAHMIPKVVVILVPGLTPDILGVSPPPTNALRNPNLPVSIPLPPRPDPSNPIPLCVPFISSTFSHACPTRAPGDQTKMHSVLSTFFNLPISGAEKKRRIEEKEKAKGSESGSKDPSEYILTVGQMIENEYPIPSYMADVDNGRPFDWAETPQEPKRTEHEEKSNTARKVYGIDCEMCMTEDGKELTRVCVMDYDTRQVLYDQLVKPSKPITDYLTRWSGITAEALATATTTFSEAQARILQLLSPIPPPPPKSNPFSTKESTSPRSPPPPVLTPILVGHSLESDLKALKIAHPFCIDTALLYSHPRGRPLKPGLAWLTKKWCGKEIQNRGEGGHDPEEDARATIELLWRKVEGGKDFGEFGTDLEGLFDRMGRAVKRRSGSASASTSVSAGGAGVAGEKIRTAVVDVGANVTMMHGSKANTSLGCADDEEVVRKFEEAVESHDFLFVRLMGLASVRGWITPRANNNSSDSSNPTSTSPAVPPPAPVAGQPTHEALSGALQTMSEHLKAIHAAVPPRTALLIFTGHSDPRRMSELSKRKAAFETAIRKGGPSGIGSGGGGGGSSGVSGGVSLGVVGKQGGVAADKKTQGETEEIRWTAGDMRELEEAVELAKRGLFFVAPNAGSLRCLYYPTKAEATSILSPADDVDPLIDPLISSCETETRRLERIVLRLKGMQDRLASYCGQQLSLLSPVRKLPAEILEQVFAEVCVYGLELRRDSIKTVTISLSQVCSSWRRLILFVPRLWSGLYVDLLVPLGVAEELISIYLERSSQAPLISVPPLAPRALVRFLMLLDTSSRWKEAHIQLPWSANRSIPAFRNVGDINSFHSLEELRIFWDTDMNLVEEENDGDFFELFSDAPNLRHLTIPSALPLIGLPWSQLTSLGPIRDGNTQNILHVLERCQSVHSFVLKPKASPGVSEKELVGLHEIGARSLSFLRDRSNSIKLFELISHLTAKNLVSLIIQGHITGYFNQGSWDSPLKDFLSRSGCSLRSLTLDGNCTGIADALLDLLPLVPTLTYLKVVWTDLEDHPLFERLFERLTIPSETTSVPILPSLKIIDLDHPSLK</sequence>
<comment type="caution">
    <text evidence="9">The sequence shown here is derived from an EMBL/GenBank/DDBJ whole genome shotgun (WGS) entry which is preliminary data.</text>
</comment>
<evidence type="ECO:0000256" key="1">
    <source>
        <dbReference type="ARBA" id="ARBA00004123"/>
    </source>
</evidence>
<feature type="compositionally biased region" description="Low complexity" evidence="7">
    <location>
        <begin position="361"/>
        <end position="371"/>
    </location>
</feature>
<dbReference type="GO" id="GO:0005634">
    <property type="term" value="C:nucleus"/>
    <property type="evidence" value="ECO:0007669"/>
    <property type="project" value="UniProtKB-SubCell"/>
</dbReference>
<feature type="compositionally biased region" description="Low complexity" evidence="7">
    <location>
        <begin position="571"/>
        <end position="585"/>
    </location>
</feature>
<dbReference type="InterPro" id="IPR012337">
    <property type="entry name" value="RNaseH-like_sf"/>
</dbReference>
<dbReference type="EMBL" id="JAACJN010000295">
    <property type="protein sequence ID" value="KAF5350353.1"/>
    <property type="molecule type" value="Genomic_DNA"/>
</dbReference>
<organism evidence="9 10">
    <name type="scientific">Collybiopsis confluens</name>
    <dbReference type="NCBI Taxonomy" id="2823264"/>
    <lineage>
        <taxon>Eukaryota</taxon>
        <taxon>Fungi</taxon>
        <taxon>Dikarya</taxon>
        <taxon>Basidiomycota</taxon>
        <taxon>Agaricomycotina</taxon>
        <taxon>Agaricomycetes</taxon>
        <taxon>Agaricomycetidae</taxon>
        <taxon>Agaricales</taxon>
        <taxon>Marasmiineae</taxon>
        <taxon>Omphalotaceae</taxon>
        <taxon>Collybiopsis</taxon>
    </lineage>
</organism>
<gene>
    <name evidence="9" type="ORF">D9757_013723</name>
</gene>
<feature type="region of interest" description="Disordered" evidence="7">
    <location>
        <begin position="570"/>
        <end position="598"/>
    </location>
</feature>
<dbReference type="OrthoDB" id="206335at2759"/>
<evidence type="ECO:0000259" key="8">
    <source>
        <dbReference type="SMART" id="SM00479"/>
    </source>
</evidence>
<feature type="region of interest" description="Disordered" evidence="7">
    <location>
        <begin position="1"/>
        <end position="51"/>
    </location>
</feature>
<dbReference type="SUPFAM" id="SSF53098">
    <property type="entry name" value="Ribonuclease H-like"/>
    <property type="match status" value="1"/>
</dbReference>
<dbReference type="PANTHER" id="PTHR12801">
    <property type="entry name" value="RNA EXONUCLEASE REXO1 / RECO3 FAMILY MEMBER-RELATED"/>
    <property type="match status" value="1"/>
</dbReference>
<keyword evidence="6" id="KW-0539">Nucleus</keyword>
<dbReference type="Gene3D" id="1.20.1280.50">
    <property type="match status" value="1"/>
</dbReference>
<evidence type="ECO:0000256" key="2">
    <source>
        <dbReference type="ARBA" id="ARBA00006357"/>
    </source>
</evidence>
<feature type="domain" description="Exonuclease" evidence="8">
    <location>
        <begin position="275"/>
        <end position="463"/>
    </location>
</feature>
<evidence type="ECO:0000256" key="4">
    <source>
        <dbReference type="ARBA" id="ARBA00022801"/>
    </source>
</evidence>
<feature type="region of interest" description="Disordered" evidence="7">
    <location>
        <begin position="203"/>
        <end position="223"/>
    </location>
</feature>
<dbReference type="PANTHER" id="PTHR12801:SF115">
    <property type="entry name" value="FI18136P1-RELATED"/>
    <property type="match status" value="1"/>
</dbReference>
<evidence type="ECO:0000256" key="3">
    <source>
        <dbReference type="ARBA" id="ARBA00022722"/>
    </source>
</evidence>
<feature type="compositionally biased region" description="Basic and acidic residues" evidence="7">
    <location>
        <begin position="259"/>
        <end position="271"/>
    </location>
</feature>
<reference evidence="9 10" key="1">
    <citation type="journal article" date="2020" name="ISME J.">
        <title>Uncovering the hidden diversity of litter-decomposition mechanisms in mushroom-forming fungi.</title>
        <authorList>
            <person name="Floudas D."/>
            <person name="Bentzer J."/>
            <person name="Ahren D."/>
            <person name="Johansson T."/>
            <person name="Persson P."/>
            <person name="Tunlid A."/>
        </authorList>
    </citation>
    <scope>NUCLEOTIDE SEQUENCE [LARGE SCALE GENOMIC DNA]</scope>
    <source>
        <strain evidence="9 10">CBS 406.79</strain>
    </source>
</reference>
<comment type="similarity">
    <text evidence="2">Belongs to the REXO1/REXO3 family.</text>
</comment>
<feature type="region of interest" description="Disordered" evidence="7">
    <location>
        <begin position="350"/>
        <end position="378"/>
    </location>
</feature>
<dbReference type="Proteomes" id="UP000518752">
    <property type="component" value="Unassembled WGS sequence"/>
</dbReference>
<name>A0A8H5FVK3_9AGAR</name>
<evidence type="ECO:0000256" key="7">
    <source>
        <dbReference type="SAM" id="MobiDB-lite"/>
    </source>
</evidence>
<dbReference type="InterPro" id="IPR034922">
    <property type="entry name" value="REX1-like_exo"/>
</dbReference>
<feature type="region of interest" description="Disordered" evidence="7">
    <location>
        <begin position="250"/>
        <end position="271"/>
    </location>
</feature>
<dbReference type="InterPro" id="IPR013520">
    <property type="entry name" value="Ribonucl_H"/>
</dbReference>
<dbReference type="GO" id="GO:0004527">
    <property type="term" value="F:exonuclease activity"/>
    <property type="evidence" value="ECO:0007669"/>
    <property type="project" value="UniProtKB-KW"/>
</dbReference>
<dbReference type="SMART" id="SM00479">
    <property type="entry name" value="EXOIII"/>
    <property type="match status" value="1"/>
</dbReference>
<protein>
    <recommendedName>
        <fullName evidence="8">Exonuclease domain-containing protein</fullName>
    </recommendedName>
</protein>
<dbReference type="InterPro" id="IPR047021">
    <property type="entry name" value="REXO1/3/4-like"/>
</dbReference>
<dbReference type="CDD" id="cd06145">
    <property type="entry name" value="REX1_like"/>
    <property type="match status" value="1"/>
</dbReference>
<comment type="subcellular location">
    <subcellularLocation>
        <location evidence="1">Nucleus</location>
    </subcellularLocation>
</comment>